<keyword evidence="5" id="KW-0378">Hydrolase</keyword>
<dbReference type="RefSeq" id="WP_166271153.1">
    <property type="nucleotide sequence ID" value="NZ_CP048029.1"/>
</dbReference>
<evidence type="ECO:0000256" key="3">
    <source>
        <dbReference type="ARBA" id="ARBA00022475"/>
    </source>
</evidence>
<evidence type="ECO:0000256" key="9">
    <source>
        <dbReference type="ARBA" id="ARBA00047594"/>
    </source>
</evidence>
<dbReference type="PANTHER" id="PTHR14969:SF62">
    <property type="entry name" value="DECAPRENYLPHOSPHORYL-5-PHOSPHORIBOSE PHOSPHATASE RV3807C-RELATED"/>
    <property type="match status" value="1"/>
</dbReference>
<dbReference type="Gene3D" id="1.20.144.10">
    <property type="entry name" value="Phosphatidic acid phosphatase type 2/haloperoxidase"/>
    <property type="match status" value="1"/>
</dbReference>
<dbReference type="PANTHER" id="PTHR14969">
    <property type="entry name" value="SPHINGOSINE-1-PHOSPHATE PHOSPHOHYDROLASE"/>
    <property type="match status" value="1"/>
</dbReference>
<evidence type="ECO:0000259" key="11">
    <source>
        <dbReference type="SMART" id="SM00014"/>
    </source>
</evidence>
<evidence type="ECO:0000256" key="8">
    <source>
        <dbReference type="ARBA" id="ARBA00032707"/>
    </source>
</evidence>
<feature type="transmembrane region" description="Helical" evidence="10">
    <location>
        <begin position="55"/>
        <end position="78"/>
    </location>
</feature>
<dbReference type="InterPro" id="IPR000326">
    <property type="entry name" value="PAP2/HPO"/>
</dbReference>
<evidence type="ECO:0000313" key="12">
    <source>
        <dbReference type="EMBL" id="QIK38394.1"/>
    </source>
</evidence>
<dbReference type="SUPFAM" id="SSF48317">
    <property type="entry name" value="Acid phosphatase/Vanadium-dependent haloperoxidase"/>
    <property type="match status" value="1"/>
</dbReference>
<evidence type="ECO:0000256" key="1">
    <source>
        <dbReference type="ARBA" id="ARBA00004651"/>
    </source>
</evidence>
<dbReference type="EMBL" id="CP048029">
    <property type="protein sequence ID" value="QIK38394.1"/>
    <property type="molecule type" value="Genomic_DNA"/>
</dbReference>
<keyword evidence="4 10" id="KW-0812">Transmembrane</keyword>
<reference evidence="13" key="1">
    <citation type="submission" date="2020-01" db="EMBL/GenBank/DDBJ databases">
        <title>Caldichromatium gen. nov., sp. nov., a thermophilic purple sulfur bacterium member of the family Chromatiaceae isolated from Nakabusa hot spring, Japan.</title>
        <authorList>
            <person name="Saini M.K."/>
            <person name="Hanada S."/>
            <person name="Tank M."/>
        </authorList>
    </citation>
    <scope>NUCLEOTIDE SEQUENCE [LARGE SCALE GENOMIC DNA]</scope>
    <source>
        <strain evidence="13">No.7</strain>
    </source>
</reference>
<dbReference type="GO" id="GO:0005886">
    <property type="term" value="C:plasma membrane"/>
    <property type="evidence" value="ECO:0007669"/>
    <property type="project" value="UniProtKB-SubCell"/>
</dbReference>
<evidence type="ECO:0000256" key="7">
    <source>
        <dbReference type="ARBA" id="ARBA00023136"/>
    </source>
</evidence>
<comment type="catalytic activity">
    <reaction evidence="9">
        <text>di-trans,octa-cis-undecaprenyl diphosphate + H2O = di-trans,octa-cis-undecaprenyl phosphate + phosphate + H(+)</text>
        <dbReference type="Rhea" id="RHEA:28094"/>
        <dbReference type="ChEBI" id="CHEBI:15377"/>
        <dbReference type="ChEBI" id="CHEBI:15378"/>
        <dbReference type="ChEBI" id="CHEBI:43474"/>
        <dbReference type="ChEBI" id="CHEBI:58405"/>
        <dbReference type="ChEBI" id="CHEBI:60392"/>
        <dbReference type="EC" id="3.6.1.27"/>
    </reaction>
</comment>
<dbReference type="EC" id="3.6.1.27" evidence="2"/>
<sequence length="175" mass="19302">MQAWLRHLNDLEVSVCRVWSRSGGRHPWLQQPFAIVSRLGDGVFWYSLMAALPPVYGLSGLQASLHMLLTGALALLLYKLLKGATRRPRPCDHAHDITALVPPLDQYSFPSGHSLHAVAFSTVAIDYFPELGWLLVPFTTLIALSRIVLGLHYPSDVLMGILIGLALGYSSILFV</sequence>
<dbReference type="AlphaFoldDB" id="A0A6G7VEJ5"/>
<dbReference type="CDD" id="cd01610">
    <property type="entry name" value="PAP2_like"/>
    <property type="match status" value="1"/>
</dbReference>
<comment type="subcellular location">
    <subcellularLocation>
        <location evidence="1">Cell membrane</location>
        <topology evidence="1">Multi-pass membrane protein</topology>
    </subcellularLocation>
</comment>
<dbReference type="SMART" id="SM00014">
    <property type="entry name" value="acidPPc"/>
    <property type="match status" value="1"/>
</dbReference>
<evidence type="ECO:0000313" key="13">
    <source>
        <dbReference type="Proteomes" id="UP000502699"/>
    </source>
</evidence>
<keyword evidence="6 10" id="KW-1133">Transmembrane helix</keyword>
<dbReference type="Pfam" id="PF01569">
    <property type="entry name" value="PAP2"/>
    <property type="match status" value="1"/>
</dbReference>
<name>A0A6G7VEJ5_9GAMM</name>
<keyword evidence="7 10" id="KW-0472">Membrane</keyword>
<keyword evidence="13" id="KW-1185">Reference proteome</keyword>
<feature type="domain" description="Phosphatidic acid phosphatase type 2/haloperoxidase" evidence="11">
    <location>
        <begin position="63"/>
        <end position="172"/>
    </location>
</feature>
<evidence type="ECO:0000256" key="2">
    <source>
        <dbReference type="ARBA" id="ARBA00012374"/>
    </source>
</evidence>
<proteinExistence type="predicted"/>
<dbReference type="InterPro" id="IPR036938">
    <property type="entry name" value="PAP2/HPO_sf"/>
</dbReference>
<protein>
    <recommendedName>
        <fullName evidence="2">undecaprenyl-diphosphate phosphatase</fullName>
        <ecNumber evidence="2">3.6.1.27</ecNumber>
    </recommendedName>
    <alternativeName>
        <fullName evidence="8">Undecaprenyl pyrophosphate phosphatase</fullName>
    </alternativeName>
</protein>
<keyword evidence="3" id="KW-1003">Cell membrane</keyword>
<evidence type="ECO:0000256" key="10">
    <source>
        <dbReference type="SAM" id="Phobius"/>
    </source>
</evidence>
<organism evidence="12 13">
    <name type="scientific">Caldichromatium japonicum</name>
    <dbReference type="NCBI Taxonomy" id="2699430"/>
    <lineage>
        <taxon>Bacteria</taxon>
        <taxon>Pseudomonadati</taxon>
        <taxon>Pseudomonadota</taxon>
        <taxon>Gammaproteobacteria</taxon>
        <taxon>Chromatiales</taxon>
        <taxon>Chromatiaceae</taxon>
        <taxon>Caldichromatium</taxon>
    </lineage>
</organism>
<feature type="transmembrane region" description="Helical" evidence="10">
    <location>
        <begin position="157"/>
        <end position="174"/>
    </location>
</feature>
<dbReference type="KEGG" id="cjap:GWK36_10860"/>
<accession>A0A6G7VEJ5</accession>
<dbReference type="GO" id="GO:0050380">
    <property type="term" value="F:undecaprenyl-diphosphatase activity"/>
    <property type="evidence" value="ECO:0007669"/>
    <property type="project" value="UniProtKB-EC"/>
</dbReference>
<evidence type="ECO:0000256" key="4">
    <source>
        <dbReference type="ARBA" id="ARBA00022692"/>
    </source>
</evidence>
<feature type="transmembrane region" description="Helical" evidence="10">
    <location>
        <begin position="131"/>
        <end position="151"/>
    </location>
</feature>
<gene>
    <name evidence="12" type="ORF">GWK36_10860</name>
</gene>
<evidence type="ECO:0000256" key="5">
    <source>
        <dbReference type="ARBA" id="ARBA00022801"/>
    </source>
</evidence>
<dbReference type="Proteomes" id="UP000502699">
    <property type="component" value="Chromosome"/>
</dbReference>
<evidence type="ECO:0000256" key="6">
    <source>
        <dbReference type="ARBA" id="ARBA00022989"/>
    </source>
</evidence>